<protein>
    <submittedName>
        <fullName evidence="1">C4L/C10L family protein</fullName>
    </submittedName>
</protein>
<evidence type="ECO:0000313" key="1">
    <source>
        <dbReference type="EMBL" id="AUD40362.1"/>
    </source>
</evidence>
<name>A0A2H4X2S6_9POXV</name>
<dbReference type="Pfam" id="PF03336">
    <property type="entry name" value="Pox_C4_C10"/>
    <property type="match status" value="1"/>
</dbReference>
<gene>
    <name evidence="1" type="ORF">fgpv_284</name>
</gene>
<accession>A0A2H4X2S6</accession>
<keyword evidence="2" id="KW-1185">Reference proteome</keyword>
<sequence>MMGFTCVGVNSQLAVHRFTETYFTSFKKELLVRLGISNLDDIKNISEDSKIFFPEKGMELLSIKDRKSKQIVFEKSLDDDLLKKLHTLIYNELSTLVDSVTIDNTVTLIMYEEGDYFAKHRDFSTIFSKNIICVHLLLYLEQPEIGGETVIYIDNNTSMKLKTDHLFDKTIEHESLIVESGRKCVALFDVFLEKKLSTSTNVIGSIEYLGKKINLYDRENDLQLCYCDMVIERMTEDEEYSLGMISDRSGRCIKSHHDGSIVRYCKEYGSFDDLCIFNMDELDEVWMSDKKHIMWSTIDEETGTSFIPIDPILYEKLKAISSKEHREHKDLRGFCNSRTEYICCSVSKYYFNLPTKTDLIYEVINSTNSDIKPTDTPNWCTLPIEVKQTILDNMSYEELFHLVRGKIDLEENNEYDIYA</sequence>
<evidence type="ECO:0000313" key="2">
    <source>
        <dbReference type="Proteomes" id="UP000235762"/>
    </source>
</evidence>
<dbReference type="EMBL" id="MF678796">
    <property type="protein sequence ID" value="AUD40362.1"/>
    <property type="molecule type" value="Genomic_DNA"/>
</dbReference>
<dbReference type="PIRSF" id="PIRSF003698">
    <property type="entry name" value="VAC_C10L"/>
    <property type="match status" value="1"/>
</dbReference>
<organism evidence="1 2">
    <name type="scientific">Flamingopox virus FGPVKD09</name>
    <dbReference type="NCBI Taxonomy" id="2059380"/>
    <lineage>
        <taxon>Viruses</taxon>
        <taxon>Varidnaviria</taxon>
        <taxon>Bamfordvirae</taxon>
        <taxon>Nucleocytoviricota</taxon>
        <taxon>Pokkesviricetes</taxon>
        <taxon>Chitovirales</taxon>
        <taxon>Poxviridae</taxon>
        <taxon>Chordopoxvirinae</taxon>
        <taxon>Avipoxvirus</taxon>
    </lineage>
</organism>
<dbReference type="Proteomes" id="UP000235762">
    <property type="component" value="Segment"/>
</dbReference>
<dbReference type="InterPro" id="IPR005004">
    <property type="entry name" value="Poxvirus_C4/C10"/>
</dbReference>
<dbReference type="Gene3D" id="2.60.120.620">
    <property type="entry name" value="q2cbj1_9rhob like domain"/>
    <property type="match status" value="1"/>
</dbReference>
<reference evidence="1 2" key="1">
    <citation type="journal article" date="2017" name="BMC Genomics">
        <title>Comparative analysis of avian poxvirus genomes, including a novel poxvirus from lesser flamingos (Phoenicopterus minor), highlights the lack of conservation of the central region.</title>
        <authorList>
            <person name="Carulei O."/>
            <person name="Douglass N."/>
            <person name="Williamson A.L."/>
        </authorList>
    </citation>
    <scope>NUCLEOTIDE SEQUENCE [LARGE SCALE GENOMIC DNA]</scope>
    <source>
        <strain evidence="1">FGPVKD09</strain>
    </source>
</reference>
<proteinExistence type="predicted"/>